<dbReference type="RefSeq" id="WP_344082532.1">
    <property type="nucleotide sequence ID" value="NZ_BAAALS010000015.1"/>
</dbReference>
<dbReference type="EMBL" id="BAAALS010000015">
    <property type="protein sequence ID" value="GAA1759383.1"/>
    <property type="molecule type" value="Genomic_DNA"/>
</dbReference>
<comment type="caution">
    <text evidence="2">The sequence shown here is derived from an EMBL/GenBank/DDBJ whole genome shotgun (WGS) entry which is preliminary data.</text>
</comment>
<reference evidence="3" key="1">
    <citation type="journal article" date="2019" name="Int. J. Syst. Evol. Microbiol.">
        <title>The Global Catalogue of Microorganisms (GCM) 10K type strain sequencing project: providing services to taxonomists for standard genome sequencing and annotation.</title>
        <authorList>
            <consortium name="The Broad Institute Genomics Platform"/>
            <consortium name="The Broad Institute Genome Sequencing Center for Infectious Disease"/>
            <person name="Wu L."/>
            <person name="Ma J."/>
        </authorList>
    </citation>
    <scope>NUCLEOTIDE SEQUENCE [LARGE SCALE GENOMIC DNA]</scope>
    <source>
        <strain evidence="3">JCM 13249</strain>
    </source>
</reference>
<evidence type="ECO:0008006" key="4">
    <source>
        <dbReference type="Google" id="ProtNLM"/>
    </source>
</evidence>
<organism evidence="2 3">
    <name type="scientific">Luedemannella helvata</name>
    <dbReference type="NCBI Taxonomy" id="349315"/>
    <lineage>
        <taxon>Bacteria</taxon>
        <taxon>Bacillati</taxon>
        <taxon>Actinomycetota</taxon>
        <taxon>Actinomycetes</taxon>
        <taxon>Micromonosporales</taxon>
        <taxon>Micromonosporaceae</taxon>
        <taxon>Luedemannella</taxon>
    </lineage>
</organism>
<protein>
    <recommendedName>
        <fullName evidence="4">Lipoprotein</fullName>
    </recommendedName>
</protein>
<evidence type="ECO:0000313" key="2">
    <source>
        <dbReference type="EMBL" id="GAA1759383.1"/>
    </source>
</evidence>
<accession>A0ABP4WP78</accession>
<evidence type="ECO:0000313" key="3">
    <source>
        <dbReference type="Proteomes" id="UP001500655"/>
    </source>
</evidence>
<dbReference type="Proteomes" id="UP001500655">
    <property type="component" value="Unassembled WGS sequence"/>
</dbReference>
<sequence>MPSPEIPPAPGSPPRPTRRGLLRGAGALALGAVVAPAVVVPTLAGCSTGGDEIEIPGAAALADLVAGTADLVGRYDAVIAAYPALAARLTPLRDNHRAHLEALASTLALEQPAPSAQQAPPGGQSAALSNLAAAEKSGRADAVGACLAAPARLAPLLGSIAAARASHQEVLK</sequence>
<keyword evidence="3" id="KW-1185">Reference proteome</keyword>
<dbReference type="PROSITE" id="PS51318">
    <property type="entry name" value="TAT"/>
    <property type="match status" value="1"/>
</dbReference>
<feature type="compositionally biased region" description="Low complexity" evidence="1">
    <location>
        <begin position="111"/>
        <end position="127"/>
    </location>
</feature>
<name>A0ABP4WP78_9ACTN</name>
<proteinExistence type="predicted"/>
<dbReference type="InterPro" id="IPR006311">
    <property type="entry name" value="TAT_signal"/>
</dbReference>
<feature type="region of interest" description="Disordered" evidence="1">
    <location>
        <begin position="111"/>
        <end position="130"/>
    </location>
</feature>
<evidence type="ECO:0000256" key="1">
    <source>
        <dbReference type="SAM" id="MobiDB-lite"/>
    </source>
</evidence>
<gene>
    <name evidence="2" type="ORF">GCM10009681_33290</name>
</gene>